<feature type="non-terminal residue" evidence="2">
    <location>
        <position position="1"/>
    </location>
</feature>
<evidence type="ECO:0000313" key="4">
    <source>
        <dbReference type="Proteomes" id="UP000488956"/>
    </source>
</evidence>
<gene>
    <name evidence="2" type="ORF">PF001_g31570</name>
    <name evidence="1" type="ORF">PF010_g31137</name>
</gene>
<sequence>WQKLQGATAFRS</sequence>
<dbReference type="Proteomes" id="UP000437068">
    <property type="component" value="Unassembled WGS sequence"/>
</dbReference>
<dbReference type="EMBL" id="QXGE01007247">
    <property type="protein sequence ID" value="KAE9263716.1"/>
    <property type="molecule type" value="Genomic_DNA"/>
</dbReference>
<reference evidence="2 3" key="1">
    <citation type="submission" date="2018-08" db="EMBL/GenBank/DDBJ databases">
        <title>Genomic investigation of the strawberry pathogen Phytophthora fragariae indicates pathogenicity is determined by transcriptional variation in three key races.</title>
        <authorList>
            <person name="Adams T.M."/>
            <person name="Armitage A.D."/>
            <person name="Sobczyk M.K."/>
            <person name="Bates H.J."/>
            <person name="Dunwell J.M."/>
            <person name="Nellist C.F."/>
            <person name="Harrison R.J."/>
        </authorList>
    </citation>
    <scope>NUCLEOTIDE SEQUENCE [LARGE SCALE GENOMIC DNA]</scope>
    <source>
        <strain evidence="2 3">A4</strain>
        <strain evidence="1 4">ONT-3</strain>
    </source>
</reference>
<evidence type="ECO:0000313" key="1">
    <source>
        <dbReference type="EMBL" id="KAE9058060.1"/>
    </source>
</evidence>
<evidence type="ECO:0000313" key="3">
    <source>
        <dbReference type="Proteomes" id="UP000437068"/>
    </source>
</evidence>
<dbReference type="EMBL" id="QXFX01006699">
    <property type="protein sequence ID" value="KAE9058060.1"/>
    <property type="molecule type" value="Genomic_DNA"/>
</dbReference>
<accession>A0A6A4B0R9</accession>
<evidence type="ECO:0000313" key="2">
    <source>
        <dbReference type="EMBL" id="KAE9263716.1"/>
    </source>
</evidence>
<organism evidence="2 3">
    <name type="scientific">Phytophthora fragariae</name>
    <dbReference type="NCBI Taxonomy" id="53985"/>
    <lineage>
        <taxon>Eukaryota</taxon>
        <taxon>Sar</taxon>
        <taxon>Stramenopiles</taxon>
        <taxon>Oomycota</taxon>
        <taxon>Peronosporomycetes</taxon>
        <taxon>Peronosporales</taxon>
        <taxon>Peronosporaceae</taxon>
        <taxon>Phytophthora</taxon>
    </lineage>
</organism>
<name>A0A6A4B0R9_9STRA</name>
<protein>
    <submittedName>
        <fullName evidence="2">Uncharacterized protein</fullName>
    </submittedName>
</protein>
<comment type="caution">
    <text evidence="2">The sequence shown here is derived from an EMBL/GenBank/DDBJ whole genome shotgun (WGS) entry which is preliminary data.</text>
</comment>
<dbReference type="Proteomes" id="UP000488956">
    <property type="component" value="Unassembled WGS sequence"/>
</dbReference>
<proteinExistence type="predicted"/>